<feature type="domain" description="Amidase" evidence="2">
    <location>
        <begin position="34"/>
        <end position="455"/>
    </location>
</feature>
<dbReference type="Proteomes" id="UP000503017">
    <property type="component" value="Chromosome"/>
</dbReference>
<name>A0A6M7WL84_RHILI</name>
<dbReference type="Gene3D" id="3.90.1300.10">
    <property type="entry name" value="Amidase signature (AS) domain"/>
    <property type="match status" value="1"/>
</dbReference>
<dbReference type="InterPro" id="IPR023631">
    <property type="entry name" value="Amidase_dom"/>
</dbReference>
<proteinExistence type="inferred from homology"/>
<evidence type="ECO:0000313" key="3">
    <source>
        <dbReference type="EMBL" id="QKD01593.1"/>
    </source>
</evidence>
<gene>
    <name evidence="3" type="ORF">EB235_08730</name>
</gene>
<dbReference type="AlphaFoldDB" id="A0A6M7WL84"/>
<evidence type="ECO:0000259" key="2">
    <source>
        <dbReference type="Pfam" id="PF01425"/>
    </source>
</evidence>
<evidence type="ECO:0000256" key="1">
    <source>
        <dbReference type="ARBA" id="ARBA00009199"/>
    </source>
</evidence>
<evidence type="ECO:0000313" key="4">
    <source>
        <dbReference type="Proteomes" id="UP000503017"/>
    </source>
</evidence>
<dbReference type="GO" id="GO:0003824">
    <property type="term" value="F:catalytic activity"/>
    <property type="evidence" value="ECO:0007669"/>
    <property type="project" value="InterPro"/>
</dbReference>
<dbReference type="SUPFAM" id="SSF75304">
    <property type="entry name" value="Amidase signature (AS) enzymes"/>
    <property type="match status" value="1"/>
</dbReference>
<accession>A0A6M7WL84</accession>
<dbReference type="PANTHER" id="PTHR11895:SF7">
    <property type="entry name" value="GLUTAMYL-TRNA(GLN) AMIDOTRANSFERASE SUBUNIT A, MITOCHONDRIAL"/>
    <property type="match status" value="1"/>
</dbReference>
<sequence>MKLTEYAAQDGLGLAELLRNREVTPRELGDCILSGIAAVNPQLNAVIETYADAIEALGDVPGPAPFHGMPTLTKDFPIEAGRPGEFGSVFAKGFTSGGDDAFWVKLRSGGLANIGRTTTSEFGIAAATESSLYGATRNPWDTSRGVSGSSGGAAAAVAAGIVPFAQGGDGGGSIRTPAAFCGVVGLKPSRGRISGAPESNAPMLGLATSFMLTRSIRDTAALLDLGSGAVPGDSYEIAHPTTSYSKAIAAPPKALRIALCTTSWSGYPLDAEVKAAVLEVGKRLEQLGHKVVEAGPTFDYERYLAAQKVIWAASTAQSLDELASLLRRPVDEAHLQQTTLAVYRHGRTLNAASLIAALAVYDKITRTIGEFLAIHDVLVTPTCAISPDLLGTHNPDRPGSDIDTVFADLAPKETFSALFNGTGSPAISLPLGWTQNGLPIGVQFVAAFGRDDLLLRLGAVLEAEYAWQRRKPPTHITQHCLN</sequence>
<protein>
    <submittedName>
        <fullName evidence="3">Amidase</fullName>
    </submittedName>
</protein>
<dbReference type="EMBL" id="CP033367">
    <property type="protein sequence ID" value="QKD01593.1"/>
    <property type="molecule type" value="Genomic_DNA"/>
</dbReference>
<comment type="similarity">
    <text evidence="1">Belongs to the amidase family.</text>
</comment>
<dbReference type="InterPro" id="IPR036928">
    <property type="entry name" value="AS_sf"/>
</dbReference>
<organism evidence="3 4">
    <name type="scientific">Mesorhizobium loti R88b</name>
    <dbReference type="NCBI Taxonomy" id="935548"/>
    <lineage>
        <taxon>Bacteria</taxon>
        <taxon>Pseudomonadati</taxon>
        <taxon>Pseudomonadota</taxon>
        <taxon>Alphaproteobacteria</taxon>
        <taxon>Hyphomicrobiales</taxon>
        <taxon>Phyllobacteriaceae</taxon>
        <taxon>Mesorhizobium</taxon>
    </lineage>
</organism>
<reference evidence="3 4" key="1">
    <citation type="submission" date="2018-10" db="EMBL/GenBank/DDBJ databases">
        <authorList>
            <person name="Perry B.J."/>
            <person name="Sullivan J.T."/>
            <person name="Murphy R.J.T."/>
            <person name="Ramsay J.P."/>
            <person name="Ronson C.W."/>
        </authorList>
    </citation>
    <scope>NUCLEOTIDE SEQUENCE [LARGE SCALE GENOMIC DNA]</scope>
    <source>
        <strain evidence="3 4">R88b</strain>
    </source>
</reference>
<dbReference type="Pfam" id="PF01425">
    <property type="entry name" value="Amidase"/>
    <property type="match status" value="1"/>
</dbReference>
<dbReference type="RefSeq" id="WP_027031384.1">
    <property type="nucleotide sequence ID" value="NZ_CP033367.1"/>
</dbReference>
<dbReference type="PANTHER" id="PTHR11895">
    <property type="entry name" value="TRANSAMIDASE"/>
    <property type="match status" value="1"/>
</dbReference>
<dbReference type="InterPro" id="IPR000120">
    <property type="entry name" value="Amidase"/>
</dbReference>